<keyword evidence="5" id="KW-1185">Reference proteome</keyword>
<dbReference type="CDD" id="cd19963">
    <property type="entry name" value="PBP1_BMP-like"/>
    <property type="match status" value="1"/>
</dbReference>
<proteinExistence type="predicted"/>
<dbReference type="PROSITE" id="PS51257">
    <property type="entry name" value="PROKAR_LIPOPROTEIN"/>
    <property type="match status" value="1"/>
</dbReference>
<dbReference type="Proteomes" id="UP000637513">
    <property type="component" value="Unassembled WGS sequence"/>
</dbReference>
<evidence type="ECO:0000256" key="1">
    <source>
        <dbReference type="ARBA" id="ARBA00022729"/>
    </source>
</evidence>
<feature type="signal peptide" evidence="2">
    <location>
        <begin position="1"/>
        <end position="19"/>
    </location>
</feature>
<gene>
    <name evidence="4" type="ORF">H8700_07735</name>
</gene>
<dbReference type="RefSeq" id="WP_249304893.1">
    <property type="nucleotide sequence ID" value="NZ_JACRSW010000030.1"/>
</dbReference>
<organism evidence="4 5">
    <name type="scientific">Jutongia hominis</name>
    <dbReference type="NCBI Taxonomy" id="2763664"/>
    <lineage>
        <taxon>Bacteria</taxon>
        <taxon>Bacillati</taxon>
        <taxon>Bacillota</taxon>
        <taxon>Clostridia</taxon>
        <taxon>Lachnospirales</taxon>
        <taxon>Lachnospiraceae</taxon>
        <taxon>Jutongia</taxon>
    </lineage>
</organism>
<dbReference type="Pfam" id="PF02608">
    <property type="entry name" value="Bmp"/>
    <property type="match status" value="1"/>
</dbReference>
<feature type="domain" description="ABC transporter substrate-binding protein PnrA-like" evidence="3">
    <location>
        <begin position="64"/>
        <end position="354"/>
    </location>
</feature>
<evidence type="ECO:0000256" key="2">
    <source>
        <dbReference type="SAM" id="SignalP"/>
    </source>
</evidence>
<name>A0ABR7MUV7_9FIRM</name>
<protein>
    <submittedName>
        <fullName evidence="4">BMP family ABC transporter substrate-binding protein</fullName>
    </submittedName>
</protein>
<dbReference type="PANTHER" id="PTHR43208:SF1">
    <property type="entry name" value="ABC TRANSPORTER SUBSTRATE-BINDING PROTEIN"/>
    <property type="match status" value="1"/>
</dbReference>
<comment type="caution">
    <text evidence="4">The sequence shown here is derived from an EMBL/GenBank/DDBJ whole genome shotgun (WGS) entry which is preliminary data.</text>
</comment>
<feature type="chain" id="PRO_5047169992" evidence="2">
    <location>
        <begin position="20"/>
        <end position="399"/>
    </location>
</feature>
<evidence type="ECO:0000259" key="3">
    <source>
        <dbReference type="Pfam" id="PF02608"/>
    </source>
</evidence>
<dbReference type="InterPro" id="IPR052910">
    <property type="entry name" value="ABC-Purine-Binding"/>
</dbReference>
<keyword evidence="1 2" id="KW-0732">Signal</keyword>
<dbReference type="PANTHER" id="PTHR43208">
    <property type="entry name" value="ABC TRANSPORTER SUBSTRATE-BINDING PROTEIN"/>
    <property type="match status" value="1"/>
</dbReference>
<evidence type="ECO:0000313" key="5">
    <source>
        <dbReference type="Proteomes" id="UP000637513"/>
    </source>
</evidence>
<dbReference type="EMBL" id="JACRSW010000030">
    <property type="protein sequence ID" value="MBC8557598.1"/>
    <property type="molecule type" value="Genomic_DNA"/>
</dbReference>
<evidence type="ECO:0000313" key="4">
    <source>
        <dbReference type="EMBL" id="MBC8557598.1"/>
    </source>
</evidence>
<dbReference type="Gene3D" id="3.40.50.2300">
    <property type="match status" value="2"/>
</dbReference>
<reference evidence="4 5" key="1">
    <citation type="submission" date="2020-08" db="EMBL/GenBank/DDBJ databases">
        <title>Genome public.</title>
        <authorList>
            <person name="Liu C."/>
            <person name="Sun Q."/>
        </authorList>
    </citation>
    <scope>NUCLEOTIDE SEQUENCE [LARGE SCALE GENOMIC DNA]</scope>
    <source>
        <strain evidence="4 5">BX3</strain>
    </source>
</reference>
<accession>A0ABR7MUV7</accession>
<sequence>MRKKWTALCMVFVMLFALTGCGSSTKVVDLVTNNVNGKNSSETTKTNKTETEAGTKVIAAKDIKVGVLYIGSASDTSGYTYAHEQGIKTMANNLGLTSKQIVRKENVSDDNTKEKNKAIQECIDAGCNIIFGTSFGEMQELSEFAEKYPDIYFAHGSGYMSNGKNFTNYFGRIYQARYLSGIAAGLKTQSNKIGYVAAQDNTNAEVTGGIDAFAMGVESVNTNATIYVKVTHSWYDPAEEKAAAKALLSQGCDVLAQHCDTTAPQEEAQKKGVWGIGYNSDMSKETPKATLTSVLWTWSAYYTSYVQSIMDGTYDGSNYYGGMSEGLIGLSGLASFNDNSAQDKIDEAKQAILDGSVKIFENEMKTNTGKVIGKDGSVLDDATITGKINWYYHNVKVLK</sequence>
<dbReference type="InterPro" id="IPR003760">
    <property type="entry name" value="PnrA-like"/>
</dbReference>